<keyword evidence="13" id="KW-1185">Reference proteome</keyword>
<comment type="catalytic activity">
    <reaction evidence="9">
        <text>a hydroperoxide + [thioredoxin]-dithiol = an alcohol + [thioredoxin]-disulfide + H2O</text>
        <dbReference type="Rhea" id="RHEA:62620"/>
        <dbReference type="Rhea" id="RHEA-COMP:10698"/>
        <dbReference type="Rhea" id="RHEA-COMP:10700"/>
        <dbReference type="ChEBI" id="CHEBI:15377"/>
        <dbReference type="ChEBI" id="CHEBI:29950"/>
        <dbReference type="ChEBI" id="CHEBI:30879"/>
        <dbReference type="ChEBI" id="CHEBI:35924"/>
        <dbReference type="ChEBI" id="CHEBI:50058"/>
        <dbReference type="EC" id="1.11.1.24"/>
    </reaction>
</comment>
<organism evidence="12 13">
    <name type="scientific">Nitzschia inconspicua</name>
    <dbReference type="NCBI Taxonomy" id="303405"/>
    <lineage>
        <taxon>Eukaryota</taxon>
        <taxon>Sar</taxon>
        <taxon>Stramenopiles</taxon>
        <taxon>Ochrophyta</taxon>
        <taxon>Bacillariophyta</taxon>
        <taxon>Bacillariophyceae</taxon>
        <taxon>Bacillariophycidae</taxon>
        <taxon>Bacillariales</taxon>
        <taxon>Bacillariaceae</taxon>
        <taxon>Nitzschia</taxon>
    </lineage>
</organism>
<evidence type="ECO:0000256" key="4">
    <source>
        <dbReference type="ARBA" id="ARBA00023002"/>
    </source>
</evidence>
<name>A0A9K3Q403_9STRA</name>
<dbReference type="OrthoDB" id="185659at2759"/>
<dbReference type="InterPro" id="IPR013766">
    <property type="entry name" value="Thioredoxin_domain"/>
</dbReference>
<dbReference type="PANTHER" id="PTHR42801">
    <property type="entry name" value="THIOREDOXIN-DEPENDENT PEROXIDE REDUCTASE"/>
    <property type="match status" value="1"/>
</dbReference>
<accession>A0A9K3Q403</accession>
<reference evidence="12" key="2">
    <citation type="submission" date="2021-04" db="EMBL/GenBank/DDBJ databases">
        <authorList>
            <person name="Podell S."/>
        </authorList>
    </citation>
    <scope>NUCLEOTIDE SEQUENCE</scope>
    <source>
        <strain evidence="12">Hildebrandi</strain>
    </source>
</reference>
<comment type="caution">
    <text evidence="12">The sequence shown here is derived from an EMBL/GenBank/DDBJ whole genome shotgun (WGS) entry which is preliminary data.</text>
</comment>
<dbReference type="EMBL" id="JAGRRH010000007">
    <property type="protein sequence ID" value="KAG7367529.1"/>
    <property type="molecule type" value="Genomic_DNA"/>
</dbReference>
<evidence type="ECO:0000256" key="2">
    <source>
        <dbReference type="ARBA" id="ARBA00022559"/>
    </source>
</evidence>
<dbReference type="AlphaFoldDB" id="A0A9K3Q403"/>
<dbReference type="Pfam" id="PF00578">
    <property type="entry name" value="AhpC-TSA"/>
    <property type="match status" value="1"/>
</dbReference>
<keyword evidence="6" id="KW-0676">Redox-active center</keyword>
<dbReference type="GO" id="GO:0005737">
    <property type="term" value="C:cytoplasm"/>
    <property type="evidence" value="ECO:0007669"/>
    <property type="project" value="TreeGrafter"/>
</dbReference>
<keyword evidence="3" id="KW-0049">Antioxidant</keyword>
<evidence type="ECO:0000256" key="3">
    <source>
        <dbReference type="ARBA" id="ARBA00022862"/>
    </source>
</evidence>
<sequence>MSIGIKKTRRSLCAVLCVIALTSKLTMALSMSMTMKDFFSSTNGQSNVVSTLAAAATTTTTTTTTVSHKNQSMMVESTTGSRSTRRSFLATTAAVASMVTLMTETSLPAYADGLPSQGAKAPDFELPNSRGTGLTSLQSLIKTGKWTVLYFYPGAFTTGCTLEARSFQKDLENYRKLNTQIVGVSVDPVEKNAQFCTEEQLDFILLSDKGGLVSKKYGSALSIPGFGTFSNRQTYIIDPKGELRWIFTDVESRIARHSSEVLDKLAELEGVAAV</sequence>
<evidence type="ECO:0000256" key="6">
    <source>
        <dbReference type="ARBA" id="ARBA00023284"/>
    </source>
</evidence>
<evidence type="ECO:0000256" key="10">
    <source>
        <dbReference type="SAM" id="SignalP"/>
    </source>
</evidence>
<reference evidence="12" key="1">
    <citation type="journal article" date="2021" name="Sci. Rep.">
        <title>Diploid genomic architecture of Nitzschia inconspicua, an elite biomass production diatom.</title>
        <authorList>
            <person name="Oliver A."/>
            <person name="Podell S."/>
            <person name="Pinowska A."/>
            <person name="Traller J.C."/>
            <person name="Smith S.R."/>
            <person name="McClure R."/>
            <person name="Beliaev A."/>
            <person name="Bohutskyi P."/>
            <person name="Hill E.A."/>
            <person name="Rabines A."/>
            <person name="Zheng H."/>
            <person name="Allen L.Z."/>
            <person name="Kuo A."/>
            <person name="Grigoriev I.V."/>
            <person name="Allen A.E."/>
            <person name="Hazlebeck D."/>
            <person name="Allen E.E."/>
        </authorList>
    </citation>
    <scope>NUCLEOTIDE SEQUENCE</scope>
    <source>
        <strain evidence="12">Hildebrandi</strain>
    </source>
</reference>
<dbReference type="GO" id="GO:0008379">
    <property type="term" value="F:thioredoxin peroxidase activity"/>
    <property type="evidence" value="ECO:0007669"/>
    <property type="project" value="TreeGrafter"/>
</dbReference>
<evidence type="ECO:0000256" key="9">
    <source>
        <dbReference type="ARBA" id="ARBA00049091"/>
    </source>
</evidence>
<keyword evidence="5" id="KW-1015">Disulfide bond</keyword>
<dbReference type="EC" id="1.11.1.24" evidence="1"/>
<gene>
    <name evidence="12" type="ORF">IV203_030200</name>
</gene>
<dbReference type="GO" id="GO:0045454">
    <property type="term" value="P:cell redox homeostasis"/>
    <property type="evidence" value="ECO:0007669"/>
    <property type="project" value="TreeGrafter"/>
</dbReference>
<evidence type="ECO:0000313" key="13">
    <source>
        <dbReference type="Proteomes" id="UP000693970"/>
    </source>
</evidence>
<evidence type="ECO:0000256" key="7">
    <source>
        <dbReference type="ARBA" id="ARBA00032824"/>
    </source>
</evidence>
<keyword evidence="10" id="KW-0732">Signal</keyword>
<protein>
    <recommendedName>
        <fullName evidence="1">thioredoxin-dependent peroxiredoxin</fullName>
        <ecNumber evidence="1">1.11.1.24</ecNumber>
    </recommendedName>
    <alternativeName>
        <fullName evidence="7">Thioredoxin peroxidase</fullName>
    </alternativeName>
</protein>
<evidence type="ECO:0000256" key="5">
    <source>
        <dbReference type="ARBA" id="ARBA00023157"/>
    </source>
</evidence>
<evidence type="ECO:0000256" key="1">
    <source>
        <dbReference type="ARBA" id="ARBA00013017"/>
    </source>
</evidence>
<keyword evidence="2" id="KW-0575">Peroxidase</keyword>
<dbReference type="InterPro" id="IPR000866">
    <property type="entry name" value="AhpC/TSA"/>
</dbReference>
<feature type="signal peptide" evidence="10">
    <location>
        <begin position="1"/>
        <end position="28"/>
    </location>
</feature>
<evidence type="ECO:0000256" key="8">
    <source>
        <dbReference type="ARBA" id="ARBA00038489"/>
    </source>
</evidence>
<dbReference type="InterPro" id="IPR050924">
    <property type="entry name" value="Peroxiredoxin_BCP/PrxQ"/>
</dbReference>
<evidence type="ECO:0000259" key="11">
    <source>
        <dbReference type="PROSITE" id="PS51352"/>
    </source>
</evidence>
<dbReference type="Proteomes" id="UP000693970">
    <property type="component" value="Unassembled WGS sequence"/>
</dbReference>
<comment type="similarity">
    <text evidence="8">Belongs to the peroxiredoxin family. BCP/PrxQ subfamily.</text>
</comment>
<dbReference type="CDD" id="cd03017">
    <property type="entry name" value="PRX_BCP"/>
    <property type="match status" value="1"/>
</dbReference>
<keyword evidence="4" id="KW-0560">Oxidoreductase</keyword>
<feature type="chain" id="PRO_5039908706" description="thioredoxin-dependent peroxiredoxin" evidence="10">
    <location>
        <begin position="29"/>
        <end position="274"/>
    </location>
</feature>
<proteinExistence type="inferred from homology"/>
<feature type="domain" description="Thioredoxin" evidence="11">
    <location>
        <begin position="115"/>
        <end position="270"/>
    </location>
</feature>
<dbReference type="GO" id="GO:0034599">
    <property type="term" value="P:cellular response to oxidative stress"/>
    <property type="evidence" value="ECO:0007669"/>
    <property type="project" value="TreeGrafter"/>
</dbReference>
<dbReference type="PROSITE" id="PS51352">
    <property type="entry name" value="THIOREDOXIN_2"/>
    <property type="match status" value="1"/>
</dbReference>
<evidence type="ECO:0000313" key="12">
    <source>
        <dbReference type="EMBL" id="KAG7367529.1"/>
    </source>
</evidence>
<dbReference type="PANTHER" id="PTHR42801:SF4">
    <property type="entry name" value="AHPC_TSA FAMILY PROTEIN"/>
    <property type="match status" value="1"/>
</dbReference>